<dbReference type="Proteomes" id="UP000326789">
    <property type="component" value="Unassembled WGS sequence"/>
</dbReference>
<accession>A0A5N3R1A0</accession>
<dbReference type="EMBL" id="VWSE01000006">
    <property type="protein sequence ID" value="KAB0288183.1"/>
    <property type="molecule type" value="Genomic_DNA"/>
</dbReference>
<comment type="caution">
    <text evidence="1">The sequence shown here is derived from an EMBL/GenBank/DDBJ whole genome shotgun (WGS) entry which is preliminary data.</text>
</comment>
<gene>
    <name evidence="1" type="ORF">F2P58_12015</name>
</gene>
<name>A0A5N3R1A0_9VIBR</name>
<proteinExistence type="predicted"/>
<reference evidence="1 2" key="1">
    <citation type="submission" date="2019-09" db="EMBL/GenBank/DDBJ databases">
        <title>Whole genome sequence of Vibrio fortis.</title>
        <authorList>
            <person name="Das S.K."/>
        </authorList>
    </citation>
    <scope>NUCLEOTIDE SEQUENCE [LARGE SCALE GENOMIC DNA]</scope>
    <source>
        <strain evidence="1 2">AN60</strain>
    </source>
</reference>
<evidence type="ECO:0008006" key="3">
    <source>
        <dbReference type="Google" id="ProtNLM"/>
    </source>
</evidence>
<evidence type="ECO:0000313" key="1">
    <source>
        <dbReference type="EMBL" id="KAB0288183.1"/>
    </source>
</evidence>
<protein>
    <recommendedName>
        <fullName evidence="3">GIY-YIG nuclease family protein</fullName>
    </recommendedName>
</protein>
<sequence length="123" mass="14031">MNFELIKTEVDGDKALIYMWEIYDLTGVLVGRYVGKAKNGSKRPLRHYKRNVERLLSGKPYRKSKPEGYRQVHRALAAAVRAEYTIQLSFLTNVDNINSINTIESALIAEKNCKGAEDWQLNG</sequence>
<organism evidence="1 2">
    <name type="scientific">Vibrio fortis</name>
    <dbReference type="NCBI Taxonomy" id="212667"/>
    <lineage>
        <taxon>Bacteria</taxon>
        <taxon>Pseudomonadati</taxon>
        <taxon>Pseudomonadota</taxon>
        <taxon>Gammaproteobacteria</taxon>
        <taxon>Vibrionales</taxon>
        <taxon>Vibrionaceae</taxon>
        <taxon>Vibrio</taxon>
    </lineage>
</organism>
<evidence type="ECO:0000313" key="2">
    <source>
        <dbReference type="Proteomes" id="UP000326789"/>
    </source>
</evidence>
<dbReference type="AlphaFoldDB" id="A0A5N3R1A0"/>